<gene>
    <name evidence="1" type="ORF">O6H91_08G038200</name>
</gene>
<comment type="caution">
    <text evidence="1">The sequence shown here is derived from an EMBL/GenBank/DDBJ whole genome shotgun (WGS) entry which is preliminary data.</text>
</comment>
<organism evidence="1 2">
    <name type="scientific">Diphasiastrum complanatum</name>
    <name type="common">Issler's clubmoss</name>
    <name type="synonym">Lycopodium complanatum</name>
    <dbReference type="NCBI Taxonomy" id="34168"/>
    <lineage>
        <taxon>Eukaryota</taxon>
        <taxon>Viridiplantae</taxon>
        <taxon>Streptophyta</taxon>
        <taxon>Embryophyta</taxon>
        <taxon>Tracheophyta</taxon>
        <taxon>Lycopodiopsida</taxon>
        <taxon>Lycopodiales</taxon>
        <taxon>Lycopodiaceae</taxon>
        <taxon>Lycopodioideae</taxon>
        <taxon>Diphasiastrum</taxon>
    </lineage>
</organism>
<accession>A0ACC2CWH1</accession>
<protein>
    <submittedName>
        <fullName evidence="1">Uncharacterized protein</fullName>
    </submittedName>
</protein>
<sequence length="671" mass="73533">MDPRVEDLLRSPIVLAERTRRAVEEADSFRQECADLSRQVERLAHSLRQAARLSNNSSGGLYLRATKRILEEVEKSLEKALALVKKCKRSGILKRVITITSATDFRRVNAQLESSIEDMKWLLTVSASGDERSEFAGLPPIAANDPNLAFIWEQIAHLQVGSSEEKCDAAAYLVTLAADSERNGKIIIEEGGGLHPLLKLLSEGPAPGQEVAAKALGVLASDQQRVQEILKVGAVQPFVQILIDAPMKVQTQVAVALGNMVSHDPETQNAFGAAGAIRHLVTLLAYETIVEPASMKNALNMHTLVKTSMSKKKIGNRSDAFGIESDQRNHGGLEERPNAVIVEDPASMGRTGDQRLAPKSVSPSDKKSELLDDSAFGCQKPTHHFRTGSDSYMSFENGRGLPGSSLKELNRKEREQEDQETKLNLKAEVARALWKLAENNVKNSKSITDTRALLCFARLIETAEGDIQRNSIMAVMEIAAAAERDQELRRAAFKIISPAVRAVVEQLLRVIEEGEPELQIPSLKAIGSLSRIFPAKETRVVRPLTVQLGNKDLYVAAEAAKALQKFTVHENYLRVQHSKTILEARGAESLVHLAYSGDQAQIPAIILLCYIALNAADDVALKKAQVLQSLEFSSRATVVMQVPAVREILPHAIEHLELYQSGSVHLPNGFV</sequence>
<dbReference type="EMBL" id="CM055099">
    <property type="protein sequence ID" value="KAJ7546390.1"/>
    <property type="molecule type" value="Genomic_DNA"/>
</dbReference>
<evidence type="ECO:0000313" key="2">
    <source>
        <dbReference type="Proteomes" id="UP001162992"/>
    </source>
</evidence>
<evidence type="ECO:0000313" key="1">
    <source>
        <dbReference type="EMBL" id="KAJ7546390.1"/>
    </source>
</evidence>
<reference evidence="2" key="1">
    <citation type="journal article" date="2024" name="Proc. Natl. Acad. Sci. U.S.A.">
        <title>Extraordinary preservation of gene collinearity over three hundred million years revealed in homosporous lycophytes.</title>
        <authorList>
            <person name="Li C."/>
            <person name="Wickell D."/>
            <person name="Kuo L.Y."/>
            <person name="Chen X."/>
            <person name="Nie B."/>
            <person name="Liao X."/>
            <person name="Peng D."/>
            <person name="Ji J."/>
            <person name="Jenkins J."/>
            <person name="Williams M."/>
            <person name="Shu S."/>
            <person name="Plott C."/>
            <person name="Barry K."/>
            <person name="Rajasekar S."/>
            <person name="Grimwood J."/>
            <person name="Han X."/>
            <person name="Sun S."/>
            <person name="Hou Z."/>
            <person name="He W."/>
            <person name="Dai G."/>
            <person name="Sun C."/>
            <person name="Schmutz J."/>
            <person name="Leebens-Mack J.H."/>
            <person name="Li F.W."/>
            <person name="Wang L."/>
        </authorList>
    </citation>
    <scope>NUCLEOTIDE SEQUENCE [LARGE SCALE GENOMIC DNA]</scope>
    <source>
        <strain evidence="2">cv. PW_Plant_1</strain>
    </source>
</reference>
<proteinExistence type="predicted"/>
<dbReference type="Proteomes" id="UP001162992">
    <property type="component" value="Chromosome 8"/>
</dbReference>
<name>A0ACC2CWH1_DIPCM</name>
<keyword evidence="2" id="KW-1185">Reference proteome</keyword>